<sequence>MKQKQTDLINYWQWKARCKVATQDEYKTQGFATESQTFLDAGLKQV</sequence>
<comment type="caution">
    <text evidence="1">The sequence shown here is derived from an EMBL/GenBank/DDBJ whole genome shotgun (WGS) entry which is preliminary data.</text>
</comment>
<accession>A0ABT5FF51</accession>
<name>A0ABT5FF51_9GAMM</name>
<gene>
    <name evidence="1" type="ORF">PN838_13940</name>
</gene>
<keyword evidence="2" id="KW-1185">Reference proteome</keyword>
<organism evidence="1 2">
    <name type="scientific">Psychrosphaera algicola</name>
    <dbReference type="NCBI Taxonomy" id="3023714"/>
    <lineage>
        <taxon>Bacteria</taxon>
        <taxon>Pseudomonadati</taxon>
        <taxon>Pseudomonadota</taxon>
        <taxon>Gammaproteobacteria</taxon>
        <taxon>Alteromonadales</taxon>
        <taxon>Pseudoalteromonadaceae</taxon>
        <taxon>Psychrosphaera</taxon>
    </lineage>
</organism>
<dbReference type="EMBL" id="JAQOMS010000002">
    <property type="protein sequence ID" value="MDC2889674.1"/>
    <property type="molecule type" value="Genomic_DNA"/>
</dbReference>
<evidence type="ECO:0000313" key="2">
    <source>
        <dbReference type="Proteomes" id="UP001528411"/>
    </source>
</evidence>
<dbReference type="RefSeq" id="WP_272181060.1">
    <property type="nucleotide sequence ID" value="NZ_JAQOMS010000002.1"/>
</dbReference>
<evidence type="ECO:0000313" key="1">
    <source>
        <dbReference type="EMBL" id="MDC2889674.1"/>
    </source>
</evidence>
<reference evidence="1 2" key="1">
    <citation type="submission" date="2023-01" db="EMBL/GenBank/DDBJ databases">
        <title>Psychrosphaera sp. nov., isolated from marine algae.</title>
        <authorList>
            <person name="Bayburt H."/>
            <person name="Choi B.J."/>
            <person name="Kim J.M."/>
            <person name="Choi D.G."/>
            <person name="Jeon C.O."/>
        </authorList>
    </citation>
    <scope>NUCLEOTIDE SEQUENCE [LARGE SCALE GENOMIC DNA]</scope>
    <source>
        <strain evidence="1 2">G1-22</strain>
    </source>
</reference>
<dbReference type="Proteomes" id="UP001528411">
    <property type="component" value="Unassembled WGS sequence"/>
</dbReference>
<proteinExistence type="predicted"/>
<protein>
    <submittedName>
        <fullName evidence="1">Uncharacterized protein</fullName>
    </submittedName>
</protein>